<sequence>MGRLVPDPSVCVLDLQQVINQFCKEKGSHDLWSLLAPEPSKKVTWKTAPDPEWLHKISPFLIKLVSVVKNLVVASKKLKTAMVKIQTTQQRLNYSKMKDEQFFDQLDQYIRIGAAQIRTLKINQADFIRVAKKCSQEEKKAIEEILELDGKLESDETRPDSQTPHPPMAKAGQEPSSSSTGACGSPGKDLFGVSSNFFQQFHSPEKAKETTSCTDLVLHEGSKPSYKRSFAKSNLTLDEKNDTSRPTLRRQLAKSNFDLDSQDLQTLALALECKSHKATSDVNEPKEMKAPDETQVTPKKKRPAKSKSKKAAKAPAQPAPKCKSKAKAKKKKSSRGSPSGGYKTTFRHRKTSNAYHLAKNMALRAGISPESARIKGKAASAKVVQQIELGTLKEG</sequence>
<feature type="region of interest" description="Disordered" evidence="1">
    <location>
        <begin position="276"/>
        <end position="353"/>
    </location>
</feature>
<organism evidence="2">
    <name type="scientific">Cladocopium goreaui</name>
    <dbReference type="NCBI Taxonomy" id="2562237"/>
    <lineage>
        <taxon>Eukaryota</taxon>
        <taxon>Sar</taxon>
        <taxon>Alveolata</taxon>
        <taxon>Dinophyceae</taxon>
        <taxon>Suessiales</taxon>
        <taxon>Symbiodiniaceae</taxon>
        <taxon>Cladocopium</taxon>
    </lineage>
</organism>
<dbReference type="Proteomes" id="UP001152797">
    <property type="component" value="Unassembled WGS sequence"/>
</dbReference>
<feature type="region of interest" description="Disordered" evidence="1">
    <location>
        <begin position="147"/>
        <end position="185"/>
    </location>
</feature>
<feature type="compositionally biased region" description="Basic and acidic residues" evidence="1">
    <location>
        <begin position="147"/>
        <end position="159"/>
    </location>
</feature>
<accession>A0A9P1BKM7</accession>
<evidence type="ECO:0000313" key="2">
    <source>
        <dbReference type="EMBL" id="CAI3975144.1"/>
    </source>
</evidence>
<feature type="compositionally biased region" description="Basic and acidic residues" evidence="1">
    <location>
        <begin position="276"/>
        <end position="292"/>
    </location>
</feature>
<dbReference type="EMBL" id="CAMXCT010000183">
    <property type="protein sequence ID" value="CAI3975144.1"/>
    <property type="molecule type" value="Genomic_DNA"/>
</dbReference>
<proteinExistence type="predicted"/>
<name>A0A9P1BKM7_9DINO</name>
<feature type="compositionally biased region" description="Basic residues" evidence="1">
    <location>
        <begin position="322"/>
        <end position="334"/>
    </location>
</feature>
<gene>
    <name evidence="2" type="ORF">C1SCF055_LOCUS3501</name>
</gene>
<evidence type="ECO:0000313" key="4">
    <source>
        <dbReference type="Proteomes" id="UP001152797"/>
    </source>
</evidence>
<dbReference type="EMBL" id="CAMXCT030000183">
    <property type="protein sequence ID" value="CAL4762456.1"/>
    <property type="molecule type" value="Genomic_DNA"/>
</dbReference>
<reference evidence="3" key="2">
    <citation type="submission" date="2024-04" db="EMBL/GenBank/DDBJ databases">
        <authorList>
            <person name="Chen Y."/>
            <person name="Shah S."/>
            <person name="Dougan E. K."/>
            <person name="Thang M."/>
            <person name="Chan C."/>
        </authorList>
    </citation>
    <scope>NUCLEOTIDE SEQUENCE [LARGE SCALE GENOMIC DNA]</scope>
</reference>
<dbReference type="AlphaFoldDB" id="A0A9P1BKM7"/>
<comment type="caution">
    <text evidence="2">The sequence shown here is derived from an EMBL/GenBank/DDBJ whole genome shotgun (WGS) entry which is preliminary data.</text>
</comment>
<dbReference type="EMBL" id="CAMXCT020000183">
    <property type="protein sequence ID" value="CAL1128519.1"/>
    <property type="molecule type" value="Genomic_DNA"/>
</dbReference>
<protein>
    <submittedName>
        <fullName evidence="2">Uncharacterized protein</fullName>
    </submittedName>
</protein>
<keyword evidence="4" id="KW-1185">Reference proteome</keyword>
<evidence type="ECO:0000256" key="1">
    <source>
        <dbReference type="SAM" id="MobiDB-lite"/>
    </source>
</evidence>
<reference evidence="2" key="1">
    <citation type="submission" date="2022-10" db="EMBL/GenBank/DDBJ databases">
        <authorList>
            <person name="Chen Y."/>
            <person name="Dougan E. K."/>
            <person name="Chan C."/>
            <person name="Rhodes N."/>
            <person name="Thang M."/>
        </authorList>
    </citation>
    <scope>NUCLEOTIDE SEQUENCE</scope>
</reference>
<evidence type="ECO:0000313" key="3">
    <source>
        <dbReference type="EMBL" id="CAL1128519.1"/>
    </source>
</evidence>
<feature type="compositionally biased region" description="Basic residues" evidence="1">
    <location>
        <begin position="298"/>
        <end position="312"/>
    </location>
</feature>